<dbReference type="Pfam" id="PF00188">
    <property type="entry name" value="CAP"/>
    <property type="match status" value="1"/>
</dbReference>
<name>A0ABN6PMU7_9BURK</name>
<proteinExistence type="predicted"/>
<keyword evidence="3" id="KW-1185">Reference proteome</keyword>
<reference evidence="2" key="1">
    <citation type="submission" date="2022-04" db="EMBL/GenBank/DDBJ databases">
        <title>Whole genome sequence of Sphaerotilus sp. FB-5.</title>
        <authorList>
            <person name="Takeda M."/>
            <person name="Narihara S."/>
            <person name="Akimoto M."/>
            <person name="Akimoto R."/>
            <person name="Nishiyashiki S."/>
            <person name="Murakami T."/>
        </authorList>
    </citation>
    <scope>NUCLEOTIDE SEQUENCE</scope>
    <source>
        <strain evidence="2">FB-5</strain>
    </source>
</reference>
<feature type="domain" description="SCP" evidence="1">
    <location>
        <begin position="73"/>
        <end position="195"/>
    </location>
</feature>
<evidence type="ECO:0000259" key="1">
    <source>
        <dbReference type="Pfam" id="PF00188"/>
    </source>
</evidence>
<gene>
    <name evidence="2" type="ORF">CATMQ487_22980</name>
</gene>
<dbReference type="Gene3D" id="3.40.33.10">
    <property type="entry name" value="CAP"/>
    <property type="match status" value="1"/>
</dbReference>
<dbReference type="InterPro" id="IPR035940">
    <property type="entry name" value="CAP_sf"/>
</dbReference>
<dbReference type="PANTHER" id="PTHR31157">
    <property type="entry name" value="SCP DOMAIN-CONTAINING PROTEIN"/>
    <property type="match status" value="1"/>
</dbReference>
<organism evidence="2 3">
    <name type="scientific">Sphaerotilus microaerophilus</name>
    <dbReference type="NCBI Taxonomy" id="2914710"/>
    <lineage>
        <taxon>Bacteria</taxon>
        <taxon>Pseudomonadati</taxon>
        <taxon>Pseudomonadota</taxon>
        <taxon>Betaproteobacteria</taxon>
        <taxon>Burkholderiales</taxon>
        <taxon>Sphaerotilaceae</taxon>
        <taxon>Sphaerotilus</taxon>
    </lineage>
</organism>
<dbReference type="CDD" id="cd05379">
    <property type="entry name" value="CAP_bacterial"/>
    <property type="match status" value="1"/>
</dbReference>
<dbReference type="PANTHER" id="PTHR31157:SF1">
    <property type="entry name" value="SCP DOMAIN-CONTAINING PROTEIN"/>
    <property type="match status" value="1"/>
</dbReference>
<dbReference type="EMBL" id="AP025730">
    <property type="protein sequence ID" value="BDI05328.1"/>
    <property type="molecule type" value="Genomic_DNA"/>
</dbReference>
<accession>A0ABN6PMU7</accession>
<dbReference type="Proteomes" id="UP001057498">
    <property type="component" value="Chromosome"/>
</dbReference>
<evidence type="ECO:0000313" key="2">
    <source>
        <dbReference type="EMBL" id="BDI05328.1"/>
    </source>
</evidence>
<dbReference type="SUPFAM" id="SSF55797">
    <property type="entry name" value="PR-1-like"/>
    <property type="match status" value="1"/>
</dbReference>
<sequence>MAHANPPPGARPGTLAALLAATLVLPACQMLGGEPAPALAATAAPALALSAPVPPPALPGNCGLAETAAQALAKLNDYRAAGARCGTAGGFAAAAPLAWQPALAQLAAVHSRDMAGRASLAHSSGGRNLTQRLDALGYAWQGAAENVAAGQPRLALVLADWVSSPLHCANLMNASYSEAGLACQRASDGTPYWTLILAKPR</sequence>
<evidence type="ECO:0000313" key="3">
    <source>
        <dbReference type="Proteomes" id="UP001057498"/>
    </source>
</evidence>
<dbReference type="InterPro" id="IPR014044">
    <property type="entry name" value="CAP_dom"/>
</dbReference>
<protein>
    <recommendedName>
        <fullName evidence="1">SCP domain-containing protein</fullName>
    </recommendedName>
</protein>